<dbReference type="EMBL" id="JADKPO010000012">
    <property type="protein sequence ID" value="MBF4768221.1"/>
    <property type="molecule type" value="Genomic_DNA"/>
</dbReference>
<evidence type="ECO:0000313" key="5">
    <source>
        <dbReference type="Proteomes" id="UP000660668"/>
    </source>
</evidence>
<keyword evidence="2" id="KW-0812">Transmembrane</keyword>
<dbReference type="RefSeq" id="WP_194696369.1">
    <property type="nucleotide sequence ID" value="NZ_JADKPO010000012.1"/>
</dbReference>
<dbReference type="AlphaFoldDB" id="A0A930YH34"/>
<keyword evidence="5" id="KW-1185">Reference proteome</keyword>
<dbReference type="Proteomes" id="UP000660668">
    <property type="component" value="Unassembled WGS sequence"/>
</dbReference>
<keyword evidence="2" id="KW-0472">Membrane</keyword>
<evidence type="ECO:0000313" key="4">
    <source>
        <dbReference type="EMBL" id="MBF4768221.1"/>
    </source>
</evidence>
<comment type="caution">
    <text evidence="4">The sequence shown here is derived from an EMBL/GenBank/DDBJ whole genome shotgun (WGS) entry which is preliminary data.</text>
</comment>
<organism evidence="4 5">
    <name type="scientific">Nocardioides agariphilus</name>
    <dbReference type="NCBI Taxonomy" id="433664"/>
    <lineage>
        <taxon>Bacteria</taxon>
        <taxon>Bacillati</taxon>
        <taxon>Actinomycetota</taxon>
        <taxon>Actinomycetes</taxon>
        <taxon>Propionibacteriales</taxon>
        <taxon>Nocardioidaceae</taxon>
        <taxon>Nocardioides</taxon>
    </lineage>
</organism>
<feature type="region of interest" description="Disordered" evidence="1">
    <location>
        <begin position="298"/>
        <end position="347"/>
    </location>
</feature>
<gene>
    <name evidence="4" type="ORF">ISU10_10615</name>
</gene>
<keyword evidence="2" id="KW-1133">Transmembrane helix</keyword>
<dbReference type="InterPro" id="IPR043725">
    <property type="entry name" value="DUF5667"/>
</dbReference>
<reference evidence="4" key="1">
    <citation type="submission" date="2020-11" db="EMBL/GenBank/DDBJ databases">
        <title>Nocardioides cynanchi sp. nov., isolated from soil of rhizosphere of Cynanchum wilfordii.</title>
        <authorList>
            <person name="Lee J.-S."/>
            <person name="Suh M.K."/>
            <person name="Kim J.-S."/>
        </authorList>
    </citation>
    <scope>NUCLEOTIDE SEQUENCE</scope>
    <source>
        <strain evidence="4">KCTC 19276</strain>
    </source>
</reference>
<accession>A0A930YH34</accession>
<dbReference type="Pfam" id="PF18915">
    <property type="entry name" value="DUF5667"/>
    <property type="match status" value="1"/>
</dbReference>
<evidence type="ECO:0000259" key="3">
    <source>
        <dbReference type="Pfam" id="PF18915"/>
    </source>
</evidence>
<feature type="domain" description="DUF5667" evidence="3">
    <location>
        <begin position="120"/>
        <end position="231"/>
    </location>
</feature>
<feature type="compositionally biased region" description="Gly residues" evidence="1">
    <location>
        <begin position="316"/>
        <end position="326"/>
    </location>
</feature>
<proteinExistence type="predicted"/>
<sequence>MSPFATRRRAEVFAAVVDGTSSPVGAADTRYDDLLELVGAMRAVPAPPVRPEFAADLRARLVAEAATVLTQQPTETDRLRLRTPDPGRVRNPRERRLAVAMGGLALVGATATLSVVAQAALPGDVLYPLKRGIESAHAGLTTDDEAKGSVLLASASTRLDEVSRLGEMGAESRETEIAETLDDFTAQSIEASDLLLRSATDQGGDQTVTELRTFTAASMQSLADLDGEIPESAEDEYVQAVTALVRIDDEAKLACPSCEGIDVEQLAPELPVVGTGFGSGSLPGLGLADAGLPAIALPSLDGELPPGSVNQPSPGAGPGDGPGAGPSGSPTGLPTALPTGDPTAGLPLPTIDVTEIINDLTSGPLPLPSVDVTQLLGGVGTLLDDTVDGLLP</sequence>
<evidence type="ECO:0000256" key="1">
    <source>
        <dbReference type="SAM" id="MobiDB-lite"/>
    </source>
</evidence>
<feature type="compositionally biased region" description="Low complexity" evidence="1">
    <location>
        <begin position="327"/>
        <end position="336"/>
    </location>
</feature>
<protein>
    <recommendedName>
        <fullName evidence="3">DUF5667 domain-containing protein</fullName>
    </recommendedName>
</protein>
<name>A0A930YH34_9ACTN</name>
<feature type="transmembrane region" description="Helical" evidence="2">
    <location>
        <begin position="97"/>
        <end position="121"/>
    </location>
</feature>
<evidence type="ECO:0000256" key="2">
    <source>
        <dbReference type="SAM" id="Phobius"/>
    </source>
</evidence>